<reference evidence="1 2" key="1">
    <citation type="submission" date="2018-12" db="EMBL/GenBank/DDBJ databases">
        <title>Genome analysis provides insights into bioremediation potentialities of Halogeometricum borinquense strain N11.</title>
        <authorList>
            <person name="Najjari A."/>
            <person name="Youssef N."/>
            <person name="Fhoula I."/>
            <person name="Ben Dhia O."/>
            <person name="Mahjoubi M."/>
            <person name="Ouzari H.I."/>
            <person name="Cherif A."/>
        </authorList>
    </citation>
    <scope>NUCLEOTIDE SEQUENCE [LARGE SCALE GENOMIC DNA]</scope>
    <source>
        <strain evidence="1 2">N11</strain>
    </source>
</reference>
<protein>
    <submittedName>
        <fullName evidence="1">Uncharacterized protein</fullName>
    </submittedName>
</protein>
<dbReference type="Proteomes" id="UP000294028">
    <property type="component" value="Unassembled WGS sequence"/>
</dbReference>
<evidence type="ECO:0000313" key="2">
    <source>
        <dbReference type="Proteomes" id="UP000294028"/>
    </source>
</evidence>
<sequence>MSDSRPDNRDKDGPTGSDRLILNAYERAAEHRERAELAPFVPDNVVNSEIASAEYFASVIEYYSRLEPHLPDRPHYWEQVALMPNPVGSDRNKVVDALMDFYNVDAETALNCLEWMEEDPSFPIEARDDEQIMHGLRSLQAWRSRTTPDTQQYDDVLEGRVTVRRELPQYLPRKHTLRVHTVLDEAASKLGFGPEGDIPEEWEKDPI</sequence>
<proteinExistence type="predicted"/>
<comment type="caution">
    <text evidence="1">The sequence shown here is derived from an EMBL/GenBank/DDBJ whole genome shotgun (WGS) entry which is preliminary data.</text>
</comment>
<accession>A0A482TQ26</accession>
<organism evidence="1 2">
    <name type="scientific">Halogeometricum borinquense</name>
    <dbReference type="NCBI Taxonomy" id="60847"/>
    <lineage>
        <taxon>Archaea</taxon>
        <taxon>Methanobacteriati</taxon>
        <taxon>Methanobacteriota</taxon>
        <taxon>Stenosarchaea group</taxon>
        <taxon>Halobacteria</taxon>
        <taxon>Halobacteriales</taxon>
        <taxon>Haloferacaceae</taxon>
        <taxon>Halogeometricum</taxon>
    </lineage>
</organism>
<dbReference type="RefSeq" id="WP_129785366.1">
    <property type="nucleotide sequence ID" value="NZ_RZHH01000002.1"/>
</dbReference>
<evidence type="ECO:0000313" key="1">
    <source>
        <dbReference type="EMBL" id="RYJ15015.1"/>
    </source>
</evidence>
<dbReference type="AlphaFoldDB" id="A0A482TQ26"/>
<dbReference type="EMBL" id="RZHH01000002">
    <property type="protein sequence ID" value="RYJ15015.1"/>
    <property type="molecule type" value="Genomic_DNA"/>
</dbReference>
<gene>
    <name evidence="1" type="ORF">ELS19_14355</name>
</gene>
<name>A0A482TQ26_9EURY</name>